<sequence>MAMRQISPGTSECGEFDGASQMQLDMDRVTRNLKSFTEFQRETEKKIDSIDQRFDKLESKMDSILSMIARLTPSHPGQTSATPPFSSTPIQVSPQLEQNLKDDSLGYRSGNLNLANRDTLLKKVEMHVFSGKQPYVWIIEAKRFFHIGGYTEEEKLDIVGLSLEGRVRKWYYWELQRNVFKSWSAFKDKLILRFSESIEEAPGKRLFRLKQQGSVDDYITEFEELSSVVPGLSDETLSHVFYNGLTTEMQEVIKMKEPRSLEHHISAVLRMESSAFCKVVSETPGVDTSSRHRKPVTSQRALVPFESRPTTIPPRSQGKENEQTTGHQRPRQRLSDTEIKKMKEDNICFKCKGPWSCEHRAVCPMKEFRVLTVINGLEMEIFEEAETYEELNEQLVMAHEVRSLSLNSFLGKHSPKTQKLYGKFNKSNVIVMLDSGASHNFISPELVKRLKLKSSGDDNLDILLGNGLTVQGDGVCRDVTFSLVDVSFKADFITLELGAVDVILGVQWLETLGKCEVDWKK</sequence>
<dbReference type="AlphaFoldDB" id="A0A6D2J3U1"/>
<dbReference type="InterPro" id="IPR021109">
    <property type="entry name" value="Peptidase_aspartic_dom_sf"/>
</dbReference>
<evidence type="ECO:0000256" key="1">
    <source>
        <dbReference type="SAM" id="MobiDB-lite"/>
    </source>
</evidence>
<dbReference type="EMBL" id="CACVBM020000111">
    <property type="protein sequence ID" value="CAA7014637.1"/>
    <property type="molecule type" value="Genomic_DNA"/>
</dbReference>
<name>A0A6D2J3U1_9BRAS</name>
<evidence type="ECO:0000259" key="2">
    <source>
        <dbReference type="Pfam" id="PF03732"/>
    </source>
</evidence>
<dbReference type="Pfam" id="PF03732">
    <property type="entry name" value="Retrotrans_gag"/>
    <property type="match status" value="1"/>
</dbReference>
<dbReference type="Pfam" id="PF08284">
    <property type="entry name" value="RVP_2"/>
    <property type="match status" value="1"/>
</dbReference>
<feature type="domain" description="Retrotransposon gag" evidence="2">
    <location>
        <begin position="159"/>
        <end position="246"/>
    </location>
</feature>
<evidence type="ECO:0000313" key="3">
    <source>
        <dbReference type="EMBL" id="CAA7014637.1"/>
    </source>
</evidence>
<feature type="region of interest" description="Disordered" evidence="1">
    <location>
        <begin position="287"/>
        <end position="337"/>
    </location>
</feature>
<gene>
    <name evidence="3" type="ORF">MERR_LOCUS1872</name>
    <name evidence="4" type="ORF">MERR_LOCUS19249</name>
</gene>
<accession>A0A6D2J3U1</accession>
<dbReference type="CDD" id="cd00303">
    <property type="entry name" value="retropepsin_like"/>
    <property type="match status" value="1"/>
</dbReference>
<dbReference type="EMBL" id="CACVBM020001116">
    <property type="protein sequence ID" value="CAA7032014.1"/>
    <property type="molecule type" value="Genomic_DNA"/>
</dbReference>
<proteinExistence type="predicted"/>
<dbReference type="SUPFAM" id="SSF50630">
    <property type="entry name" value="Acid proteases"/>
    <property type="match status" value="1"/>
</dbReference>
<dbReference type="Gene3D" id="2.40.70.10">
    <property type="entry name" value="Acid Proteases"/>
    <property type="match status" value="1"/>
</dbReference>
<organism evidence="4 5">
    <name type="scientific">Microthlaspi erraticum</name>
    <dbReference type="NCBI Taxonomy" id="1685480"/>
    <lineage>
        <taxon>Eukaryota</taxon>
        <taxon>Viridiplantae</taxon>
        <taxon>Streptophyta</taxon>
        <taxon>Embryophyta</taxon>
        <taxon>Tracheophyta</taxon>
        <taxon>Spermatophyta</taxon>
        <taxon>Magnoliopsida</taxon>
        <taxon>eudicotyledons</taxon>
        <taxon>Gunneridae</taxon>
        <taxon>Pentapetalae</taxon>
        <taxon>rosids</taxon>
        <taxon>malvids</taxon>
        <taxon>Brassicales</taxon>
        <taxon>Brassicaceae</taxon>
        <taxon>Coluteocarpeae</taxon>
        <taxon>Microthlaspi</taxon>
    </lineage>
</organism>
<dbReference type="InterPro" id="IPR005162">
    <property type="entry name" value="Retrotrans_gag_dom"/>
</dbReference>
<evidence type="ECO:0000313" key="5">
    <source>
        <dbReference type="Proteomes" id="UP000467841"/>
    </source>
</evidence>
<protein>
    <recommendedName>
        <fullName evidence="2">Retrotransposon gag domain-containing protein</fullName>
    </recommendedName>
</protein>
<dbReference type="PANTHER" id="PTHR15503">
    <property type="entry name" value="LDOC1 RELATED"/>
    <property type="match status" value="1"/>
</dbReference>
<dbReference type="Proteomes" id="UP000467841">
    <property type="component" value="Unassembled WGS sequence"/>
</dbReference>
<keyword evidence="5" id="KW-1185">Reference proteome</keyword>
<dbReference type="InterPro" id="IPR032567">
    <property type="entry name" value="RTL1-rel"/>
</dbReference>
<dbReference type="PANTHER" id="PTHR15503:SF22">
    <property type="entry name" value="TRANSPOSON TY3-I GAG POLYPROTEIN"/>
    <property type="match status" value="1"/>
</dbReference>
<reference evidence="4 5" key="1">
    <citation type="submission" date="2020-01" db="EMBL/GenBank/DDBJ databases">
        <authorList>
            <person name="Mishra B."/>
        </authorList>
    </citation>
    <scope>NUCLEOTIDE SEQUENCE [LARGE SCALE GENOMIC DNA]</scope>
</reference>
<evidence type="ECO:0000313" key="4">
    <source>
        <dbReference type="EMBL" id="CAA7032014.1"/>
    </source>
</evidence>
<dbReference type="OrthoDB" id="1112954at2759"/>